<dbReference type="EMBL" id="GBEZ01019685">
    <property type="protein sequence ID" value="JAC66903.1"/>
    <property type="molecule type" value="Transcribed_RNA"/>
</dbReference>
<evidence type="ECO:0000313" key="1">
    <source>
        <dbReference type="EMBL" id="JAC66903.1"/>
    </source>
</evidence>
<organism evidence="1">
    <name type="scientific">Tetraselmis sp. GSL018</name>
    <dbReference type="NCBI Taxonomy" id="582737"/>
    <lineage>
        <taxon>Eukaryota</taxon>
        <taxon>Viridiplantae</taxon>
        <taxon>Chlorophyta</taxon>
        <taxon>core chlorophytes</taxon>
        <taxon>Chlorodendrophyceae</taxon>
        <taxon>Chlorodendrales</taxon>
        <taxon>Chlorodendraceae</taxon>
        <taxon>Tetraselmis</taxon>
    </lineage>
</organism>
<name>A0A061R4I2_9CHLO</name>
<dbReference type="AlphaFoldDB" id="A0A061R4I2"/>
<accession>A0A061R4I2</accession>
<protein>
    <submittedName>
        <fullName evidence="1">Uncharacterized protein</fullName>
    </submittedName>
</protein>
<gene>
    <name evidence="1" type="ORF">TSPGSL018_12512</name>
</gene>
<reference evidence="1" key="1">
    <citation type="submission" date="2014-05" db="EMBL/GenBank/DDBJ databases">
        <title>The transcriptome of the halophilic microalga Tetraselmis sp. GSL018 isolated from the Great Salt Lake, Utah.</title>
        <authorList>
            <person name="Jinkerson R.E."/>
            <person name="D'Adamo S."/>
            <person name="Posewitz M.C."/>
        </authorList>
    </citation>
    <scope>NUCLEOTIDE SEQUENCE</scope>
    <source>
        <strain evidence="1">GSL018</strain>
    </source>
</reference>
<sequence length="29" mass="3376">MQIGQRTGPILHSYSLTVNAATNFKFFWF</sequence>
<proteinExistence type="predicted"/>